<feature type="non-terminal residue" evidence="1">
    <location>
        <position position="75"/>
    </location>
</feature>
<proteinExistence type="predicted"/>
<sequence length="75" mass="8812">MWQTYIQAVEPQTKIIFTEDGNQCYKWAAALCSYLEEKNKISIAKPLQDILRRVQRLEEQGGKALEQEIAKSRRR</sequence>
<name>A0ABY7DBN4_MYAAR</name>
<evidence type="ECO:0000313" key="2">
    <source>
        <dbReference type="Proteomes" id="UP001164746"/>
    </source>
</evidence>
<organism evidence="1 2">
    <name type="scientific">Mya arenaria</name>
    <name type="common">Soft-shell clam</name>
    <dbReference type="NCBI Taxonomy" id="6604"/>
    <lineage>
        <taxon>Eukaryota</taxon>
        <taxon>Metazoa</taxon>
        <taxon>Spiralia</taxon>
        <taxon>Lophotrochozoa</taxon>
        <taxon>Mollusca</taxon>
        <taxon>Bivalvia</taxon>
        <taxon>Autobranchia</taxon>
        <taxon>Heteroconchia</taxon>
        <taxon>Euheterodonta</taxon>
        <taxon>Imparidentia</taxon>
        <taxon>Neoheterodontei</taxon>
        <taxon>Myida</taxon>
        <taxon>Myoidea</taxon>
        <taxon>Myidae</taxon>
        <taxon>Mya</taxon>
    </lineage>
</organism>
<evidence type="ECO:0000313" key="1">
    <source>
        <dbReference type="EMBL" id="WAQ95077.1"/>
    </source>
</evidence>
<protein>
    <submittedName>
        <fullName evidence="1">Uncharacterized protein</fullName>
    </submittedName>
</protein>
<dbReference type="Proteomes" id="UP001164746">
    <property type="component" value="Chromosome 1"/>
</dbReference>
<keyword evidence="2" id="KW-1185">Reference proteome</keyword>
<reference evidence="1" key="1">
    <citation type="submission" date="2022-11" db="EMBL/GenBank/DDBJ databases">
        <title>Centuries of genome instability and evolution in soft-shell clam transmissible cancer (bioRxiv).</title>
        <authorList>
            <person name="Hart S.F.M."/>
            <person name="Yonemitsu M.A."/>
            <person name="Giersch R.M."/>
            <person name="Beal B.F."/>
            <person name="Arriagada G."/>
            <person name="Davis B.W."/>
            <person name="Ostrander E.A."/>
            <person name="Goff S.P."/>
            <person name="Metzger M.J."/>
        </authorList>
    </citation>
    <scope>NUCLEOTIDE SEQUENCE</scope>
    <source>
        <strain evidence="1">MELC-2E11</strain>
        <tissue evidence="1">Siphon/mantle</tissue>
    </source>
</reference>
<gene>
    <name evidence="1" type="ORF">MAR_007548</name>
</gene>
<dbReference type="EMBL" id="CP111012">
    <property type="protein sequence ID" value="WAQ95077.1"/>
    <property type="molecule type" value="Genomic_DNA"/>
</dbReference>
<accession>A0ABY7DBN4</accession>